<evidence type="ECO:0000313" key="3">
    <source>
        <dbReference type="Proteomes" id="UP000535908"/>
    </source>
</evidence>
<dbReference type="Gene3D" id="3.40.50.150">
    <property type="entry name" value="Vaccinia Virus protein VP39"/>
    <property type="match status" value="1"/>
</dbReference>
<evidence type="ECO:0000259" key="1">
    <source>
        <dbReference type="Pfam" id="PF05175"/>
    </source>
</evidence>
<dbReference type="SUPFAM" id="SSF53335">
    <property type="entry name" value="S-adenosyl-L-methionine-dependent methyltransferases"/>
    <property type="match status" value="1"/>
</dbReference>
<organism evidence="2 3">
    <name type="scientific">Listeria grandensis</name>
    <dbReference type="NCBI Taxonomy" id="1494963"/>
    <lineage>
        <taxon>Bacteria</taxon>
        <taxon>Bacillati</taxon>
        <taxon>Bacillota</taxon>
        <taxon>Bacilli</taxon>
        <taxon>Bacillales</taxon>
        <taxon>Listeriaceae</taxon>
        <taxon>Listeria</taxon>
    </lineage>
</organism>
<proteinExistence type="predicted"/>
<dbReference type="EMBL" id="JAARWN010000006">
    <property type="protein sequence ID" value="MBC1936408.1"/>
    <property type="molecule type" value="Genomic_DNA"/>
</dbReference>
<accession>A0A7X0Y429</accession>
<gene>
    <name evidence="2" type="ORF">HCA69_08530</name>
</gene>
<comment type="caution">
    <text evidence="2">The sequence shown here is derived from an EMBL/GenBank/DDBJ whole genome shotgun (WGS) entry which is preliminary data.</text>
</comment>
<dbReference type="RefSeq" id="WP_185526039.1">
    <property type="nucleotide sequence ID" value="NZ_JAARWN010000006.1"/>
</dbReference>
<dbReference type="PANTHER" id="PTHR47739">
    <property type="entry name" value="TRNA1(VAL) (ADENINE(37)-N6)-METHYLTRANSFERASE"/>
    <property type="match status" value="1"/>
</dbReference>
<dbReference type="Pfam" id="PF05175">
    <property type="entry name" value="MTS"/>
    <property type="match status" value="1"/>
</dbReference>
<dbReference type="CDD" id="cd02440">
    <property type="entry name" value="AdoMet_MTases"/>
    <property type="match status" value="1"/>
</dbReference>
<dbReference type="InterPro" id="IPR029063">
    <property type="entry name" value="SAM-dependent_MTases_sf"/>
</dbReference>
<dbReference type="GO" id="GO:0008757">
    <property type="term" value="F:S-adenosylmethionine-dependent methyltransferase activity"/>
    <property type="evidence" value="ECO:0007669"/>
    <property type="project" value="UniProtKB-ARBA"/>
</dbReference>
<dbReference type="GO" id="GO:0003676">
    <property type="term" value="F:nucleic acid binding"/>
    <property type="evidence" value="ECO:0007669"/>
    <property type="project" value="InterPro"/>
</dbReference>
<dbReference type="PROSITE" id="PS00092">
    <property type="entry name" value="N6_MTASE"/>
    <property type="match status" value="1"/>
</dbReference>
<protein>
    <submittedName>
        <fullName evidence="2">tRNA1(Val) (Adenine(37)-N6)-methyltransferase</fullName>
    </submittedName>
</protein>
<dbReference type="AlphaFoldDB" id="A0A7X0Y429"/>
<dbReference type="InterPro" id="IPR002052">
    <property type="entry name" value="DNA_methylase_N6_adenine_CS"/>
</dbReference>
<dbReference type="Proteomes" id="UP000535908">
    <property type="component" value="Unassembled WGS sequence"/>
</dbReference>
<dbReference type="GO" id="GO:0032259">
    <property type="term" value="P:methylation"/>
    <property type="evidence" value="ECO:0007669"/>
    <property type="project" value="UniProtKB-KW"/>
</dbReference>
<dbReference type="InterPro" id="IPR050210">
    <property type="entry name" value="tRNA_Adenine-N(6)_MTase"/>
</dbReference>
<sequence length="246" mass="27766">MLIGDERLDHLLAEDLRIIQSPSVFSFSLDAVLLARFSYIPYQKGGRIIDLCSGNGIIPLLISSRTKVPIIGVEIQERLADMARRSIDYNNLTDQIEILQQDLREVVPILGKGKNGFVICNPPYFAMGSTHVKNENEHLRIARHEVHCTLRDTIQVSADLLKQGGKASFVHRPERLLEIIDIMREHGLEPKRIQFVHPRIEREANTILIEGTKGGKPGVKYLPPIITQTADGEYTAQVRELLYGKE</sequence>
<dbReference type="InterPro" id="IPR007848">
    <property type="entry name" value="Small_mtfrase_dom"/>
</dbReference>
<feature type="domain" description="Methyltransferase small" evidence="1">
    <location>
        <begin position="16"/>
        <end position="139"/>
    </location>
</feature>
<name>A0A7X0Y429_9LIST</name>
<reference evidence="2 3" key="1">
    <citation type="submission" date="2020-03" db="EMBL/GenBank/DDBJ databases">
        <title>Soil Listeria distribution.</title>
        <authorList>
            <person name="Liao J."/>
            <person name="Wiedmann M."/>
        </authorList>
    </citation>
    <scope>NUCLEOTIDE SEQUENCE [LARGE SCALE GENOMIC DNA]</scope>
    <source>
        <strain evidence="2 3">FSL L7-0741</strain>
    </source>
</reference>
<keyword evidence="2" id="KW-0808">Transferase</keyword>
<evidence type="ECO:0000313" key="2">
    <source>
        <dbReference type="EMBL" id="MBC1936408.1"/>
    </source>
</evidence>
<dbReference type="PANTHER" id="PTHR47739:SF1">
    <property type="entry name" value="TRNA1(VAL) (ADENINE(37)-N6)-METHYLTRANSFERASE"/>
    <property type="match status" value="1"/>
</dbReference>
<keyword evidence="2" id="KW-0489">Methyltransferase</keyword>
<dbReference type="GO" id="GO:0008170">
    <property type="term" value="F:N-methyltransferase activity"/>
    <property type="evidence" value="ECO:0007669"/>
    <property type="project" value="UniProtKB-ARBA"/>
</dbReference>